<accession>L2GVZ0</accession>
<gene>
    <name evidence="2" type="ORF">VCUG_00683</name>
</gene>
<dbReference type="GeneID" id="19878568"/>
<proteinExistence type="predicted"/>
<evidence type="ECO:0000313" key="3">
    <source>
        <dbReference type="Proteomes" id="UP000011081"/>
    </source>
</evidence>
<evidence type="ECO:0000256" key="1">
    <source>
        <dbReference type="SAM" id="Phobius"/>
    </source>
</evidence>
<reference evidence="3" key="1">
    <citation type="submission" date="2011-03" db="EMBL/GenBank/DDBJ databases">
        <title>The genome sequence of Vavraia culicis strain floridensis.</title>
        <authorList>
            <consortium name="The Broad Institute Genome Sequencing Platform"/>
            <person name="Cuomo C."/>
            <person name="Becnel J."/>
            <person name="Sanscrainte N."/>
            <person name="Young S.K."/>
            <person name="Zeng Q."/>
            <person name="Gargeya S."/>
            <person name="Fitzgerald M."/>
            <person name="Haas B."/>
            <person name="Abouelleil A."/>
            <person name="Alvarado L."/>
            <person name="Arachchi H.M."/>
            <person name="Berlin A."/>
            <person name="Chapman S.B."/>
            <person name="Gearin G."/>
            <person name="Goldberg J."/>
            <person name="Griggs A."/>
            <person name="Gujja S."/>
            <person name="Hansen M."/>
            <person name="Heiman D."/>
            <person name="Howarth C."/>
            <person name="Larimer J."/>
            <person name="Lui A."/>
            <person name="MacDonald P.J.P."/>
            <person name="McCowen C."/>
            <person name="Montmayeur A."/>
            <person name="Murphy C."/>
            <person name="Neiman D."/>
            <person name="Pearson M."/>
            <person name="Priest M."/>
            <person name="Roberts A."/>
            <person name="Saif S."/>
            <person name="Shea T."/>
            <person name="Sisk P."/>
            <person name="Stolte C."/>
            <person name="Sykes S."/>
            <person name="Wortman J."/>
            <person name="Nusbaum C."/>
            <person name="Birren B."/>
        </authorList>
    </citation>
    <scope>NUCLEOTIDE SEQUENCE [LARGE SCALE GENOMIC DNA]</scope>
    <source>
        <strain evidence="3">floridensis</strain>
    </source>
</reference>
<evidence type="ECO:0000313" key="2">
    <source>
        <dbReference type="EMBL" id="ELA47841.1"/>
    </source>
</evidence>
<sequence length="101" mass="11840">MIIILLKMRYLLSHPMGIYANLLQNECAISALYGMLILQSRVMNICCLSHIRTKYFLYAIFPILYLNYHFVLFSLIVKLIYHLQNFTRVVTGISSLHRNSL</sequence>
<keyword evidence="1" id="KW-0812">Transmembrane</keyword>
<dbReference type="VEuPathDB" id="MicrosporidiaDB:VCUG_00683"/>
<dbReference type="HOGENOM" id="CLU_2293826_0_0_1"/>
<dbReference type="AlphaFoldDB" id="L2GVZ0"/>
<dbReference type="EMBL" id="GL877411">
    <property type="protein sequence ID" value="ELA47841.1"/>
    <property type="molecule type" value="Genomic_DNA"/>
</dbReference>
<protein>
    <submittedName>
        <fullName evidence="2">Uncharacterized protein</fullName>
    </submittedName>
</protein>
<keyword evidence="1" id="KW-1133">Transmembrane helix</keyword>
<organism evidence="2 3">
    <name type="scientific">Vavraia culicis (isolate floridensis)</name>
    <name type="common">Microsporidian parasite</name>
    <dbReference type="NCBI Taxonomy" id="948595"/>
    <lineage>
        <taxon>Eukaryota</taxon>
        <taxon>Fungi</taxon>
        <taxon>Fungi incertae sedis</taxon>
        <taxon>Microsporidia</taxon>
        <taxon>Pleistophoridae</taxon>
        <taxon>Vavraia</taxon>
    </lineage>
</organism>
<dbReference type="InParanoid" id="L2GVZ0"/>
<dbReference type="Proteomes" id="UP000011081">
    <property type="component" value="Unassembled WGS sequence"/>
</dbReference>
<name>L2GVZ0_VAVCU</name>
<keyword evidence="1" id="KW-0472">Membrane</keyword>
<keyword evidence="3" id="KW-1185">Reference proteome</keyword>
<dbReference type="RefSeq" id="XP_008073704.1">
    <property type="nucleotide sequence ID" value="XM_008075513.1"/>
</dbReference>
<feature type="transmembrane region" description="Helical" evidence="1">
    <location>
        <begin position="56"/>
        <end position="81"/>
    </location>
</feature>